<sequence>MDEIFPVYKSKSVCIFRLVNIDIGRSVNPLRINFDRVHFHLQTKSTHSHIPFMKNLLCMVFSLAVQKLHANVLCNIDIYRCYIRCLWA</sequence>
<evidence type="ECO:0000313" key="1">
    <source>
        <dbReference type="EMBL" id="BDH80251.1"/>
    </source>
</evidence>
<name>A0ABN6PHF7_9EURY</name>
<reference evidence="1 2" key="1">
    <citation type="submission" date="2022-04" db="EMBL/GenBank/DDBJ databases">
        <title>Complete genome of Methanothermobacter tenebrarum strain RMAS.</title>
        <authorList>
            <person name="Nakamura K."/>
            <person name="Oshima K."/>
            <person name="Hattori M."/>
            <person name="Kamagata Y."/>
            <person name="Takamizawa K."/>
        </authorList>
    </citation>
    <scope>NUCLEOTIDE SEQUENCE [LARGE SCALE GENOMIC DNA]</scope>
    <source>
        <strain evidence="1 2">RMAS</strain>
        <plasmid evidence="1 2">pRMAS01</plasmid>
    </source>
</reference>
<evidence type="ECO:0000313" key="2">
    <source>
        <dbReference type="Proteomes" id="UP000831817"/>
    </source>
</evidence>
<accession>A0ABN6PHF7</accession>
<protein>
    <submittedName>
        <fullName evidence="1">Uncharacterized protein</fullName>
    </submittedName>
</protein>
<proteinExistence type="predicted"/>
<gene>
    <name evidence="1" type="ORF">MTTB_p310</name>
</gene>
<dbReference type="Proteomes" id="UP000831817">
    <property type="component" value="Plasmid pRMAS01"/>
</dbReference>
<keyword evidence="1" id="KW-0614">Plasmid</keyword>
<geneLocation type="plasmid" evidence="1 2">
    <name>pRMAS01</name>
</geneLocation>
<dbReference type="EMBL" id="AP025699">
    <property type="protein sequence ID" value="BDH80251.1"/>
    <property type="molecule type" value="Genomic_DNA"/>
</dbReference>
<organism evidence="1 2">
    <name type="scientific">Methanothermobacter tenebrarum</name>
    <dbReference type="NCBI Taxonomy" id="680118"/>
    <lineage>
        <taxon>Archaea</taxon>
        <taxon>Methanobacteriati</taxon>
        <taxon>Methanobacteriota</taxon>
        <taxon>Methanomada group</taxon>
        <taxon>Methanobacteria</taxon>
        <taxon>Methanobacteriales</taxon>
        <taxon>Methanobacteriaceae</taxon>
        <taxon>Methanothermobacter</taxon>
    </lineage>
</organism>
<keyword evidence="2" id="KW-1185">Reference proteome</keyword>